<dbReference type="PANTHER" id="PTHR40734">
    <property type="entry name" value="TRNA-SPECIFIC ADENOSINE DEAMINASE-RELATED"/>
    <property type="match status" value="1"/>
</dbReference>
<dbReference type="AlphaFoldDB" id="A0A075G305"/>
<dbReference type="Pfam" id="PF04919">
    <property type="entry name" value="DUF655"/>
    <property type="match status" value="1"/>
</dbReference>
<dbReference type="InterPro" id="IPR007003">
    <property type="entry name" value="DUF655"/>
</dbReference>
<evidence type="ECO:0000313" key="1">
    <source>
        <dbReference type="EMBL" id="AIE96217.1"/>
    </source>
</evidence>
<name>A0A075G305_9EURY</name>
<protein>
    <submittedName>
        <fullName evidence="1">Putative RNA-binding protein</fullName>
    </submittedName>
</protein>
<accession>A0A075G305</accession>
<dbReference type="SUPFAM" id="SSF160975">
    <property type="entry name" value="AF1531-like"/>
    <property type="match status" value="1"/>
</dbReference>
<reference evidence="1" key="1">
    <citation type="journal article" date="2014" name="Genome Biol. Evol.">
        <title>Pangenome evidence for extensive interdomain horizontal transfer affecting lineage core and shell genes in uncultured planktonic thaumarchaeota and euryarchaeota.</title>
        <authorList>
            <person name="Deschamps P."/>
            <person name="Zivanovic Y."/>
            <person name="Moreira D."/>
            <person name="Rodriguez-Valera F."/>
            <person name="Lopez-Garcia P."/>
        </authorList>
    </citation>
    <scope>NUCLEOTIDE SEQUENCE</scope>
</reference>
<dbReference type="Gene3D" id="1.10.150.280">
    <property type="entry name" value="AF1531-like domain"/>
    <property type="match status" value="1"/>
</dbReference>
<organism evidence="1">
    <name type="scientific">uncultured marine group II/III euryarchaeote AD1000_74_G12</name>
    <dbReference type="NCBI Taxonomy" id="1457807"/>
    <lineage>
        <taxon>Archaea</taxon>
        <taxon>Methanobacteriati</taxon>
        <taxon>Methanobacteriota</taxon>
        <taxon>environmental samples</taxon>
    </lineage>
</organism>
<sequence length="182" mass="19836">MQSRDSTAPAGEPGPLDEETHARVLDHQPSGMIQGISEKGLYLLRIRSSATSTTHLPGTALELENVNVLGMTRHRDLSVMAQSELHEVVKGILSDNPEVCLSFYNRAGNLTLKMHAFQLLPGIGKSKAISMVETRGRTGWETIASLDEACQIDAADLLANRLCQEIADPHMTPNLLDLLIRA</sequence>
<proteinExistence type="predicted"/>
<dbReference type="PANTHER" id="PTHR40734:SF1">
    <property type="entry name" value="DNA-BINDING PROTEIN"/>
    <property type="match status" value="1"/>
</dbReference>
<dbReference type="EMBL" id="KF900472">
    <property type="protein sequence ID" value="AIE96217.1"/>
    <property type="molecule type" value="Genomic_DNA"/>
</dbReference>